<dbReference type="PANTHER" id="PTHR47061">
    <property type="entry name" value="LYR MOTIF-CONTAINING PROTEIN 9"/>
    <property type="match status" value="1"/>
</dbReference>
<organism evidence="4 5">
    <name type="scientific">Branchiostoma belcheri</name>
    <name type="common">Amphioxus</name>
    <dbReference type="NCBI Taxonomy" id="7741"/>
    <lineage>
        <taxon>Eukaryota</taxon>
        <taxon>Metazoa</taxon>
        <taxon>Chordata</taxon>
        <taxon>Cephalochordata</taxon>
        <taxon>Leptocardii</taxon>
        <taxon>Amphioxiformes</taxon>
        <taxon>Branchiostomatidae</taxon>
        <taxon>Branchiostoma</taxon>
    </lineage>
</organism>
<dbReference type="PANTHER" id="PTHR47061:SF1">
    <property type="entry name" value="LYR MOTIF-CONTAINING PROTEIN 9"/>
    <property type="match status" value="1"/>
</dbReference>
<proteinExistence type="inferred from homology"/>
<evidence type="ECO:0000259" key="3">
    <source>
        <dbReference type="Pfam" id="PF05347"/>
    </source>
</evidence>
<name>A0A6P5A7H8_BRABE</name>
<comment type="similarity">
    <text evidence="1">Belongs to the complex I LYR family. LYRM9 subfamily.</text>
</comment>
<dbReference type="OrthoDB" id="190541at2759"/>
<evidence type="ECO:0000313" key="5">
    <source>
        <dbReference type="RefSeq" id="XP_019645523.1"/>
    </source>
</evidence>
<dbReference type="InterPro" id="IPR008011">
    <property type="entry name" value="Complex1_LYR_dom"/>
</dbReference>
<dbReference type="RefSeq" id="XP_019645523.1">
    <property type="nucleotide sequence ID" value="XM_019789964.1"/>
</dbReference>
<evidence type="ECO:0000256" key="1">
    <source>
        <dbReference type="ARBA" id="ARBA00025757"/>
    </source>
</evidence>
<dbReference type="Proteomes" id="UP000515135">
    <property type="component" value="Unplaced"/>
</dbReference>
<evidence type="ECO:0000313" key="4">
    <source>
        <dbReference type="Proteomes" id="UP000515135"/>
    </source>
</evidence>
<dbReference type="AlphaFoldDB" id="A0A6P5A7H8"/>
<evidence type="ECO:0000256" key="2">
    <source>
        <dbReference type="ARBA" id="ARBA00026234"/>
    </source>
</evidence>
<gene>
    <name evidence="5" type="primary">LOC109486211</name>
</gene>
<dbReference type="InterPro" id="IPR045291">
    <property type="entry name" value="Complex1_LYR_LYRM9"/>
</dbReference>
<reference evidence="5" key="1">
    <citation type="submission" date="2025-08" db="UniProtKB">
        <authorList>
            <consortium name="RefSeq"/>
        </authorList>
    </citation>
    <scope>IDENTIFICATION</scope>
    <source>
        <tissue evidence="5">Gonad</tissue>
    </source>
</reference>
<feature type="domain" description="Complex 1 LYR protein" evidence="3">
    <location>
        <begin position="18"/>
        <end position="70"/>
    </location>
</feature>
<accession>A0A6P5A7H8</accession>
<dbReference type="Pfam" id="PF05347">
    <property type="entry name" value="Complex1_LYR"/>
    <property type="match status" value="1"/>
</dbReference>
<dbReference type="GeneID" id="109486211"/>
<dbReference type="InterPro" id="IPR052151">
    <property type="entry name" value="Complex_I_LYR"/>
</dbReference>
<protein>
    <recommendedName>
        <fullName evidence="2">LYR motif-containing protein 9</fullName>
    </recommendedName>
</protein>
<dbReference type="KEGG" id="bbel:109486211"/>
<keyword evidence="4" id="KW-1185">Reference proteome</keyword>
<sequence length="82" mass="9571">MVPIVGQIAKSAVTTPRLLYRYLFRCCDRLPEGAKDHYKHHVRQGFNSHTDETDPERIQQIIRKAVEDADWILNKYNVETSS</sequence>
<dbReference type="CDD" id="cd20269">
    <property type="entry name" value="Complex1_LYR_LYRM9"/>
    <property type="match status" value="1"/>
</dbReference>